<feature type="compositionally biased region" description="Basic residues" evidence="11">
    <location>
        <begin position="563"/>
        <end position="579"/>
    </location>
</feature>
<dbReference type="Gene3D" id="3.30.1490.20">
    <property type="entry name" value="ATP-grasp fold, A domain"/>
    <property type="match status" value="1"/>
</dbReference>
<dbReference type="GO" id="GO:0005524">
    <property type="term" value="F:ATP binding"/>
    <property type="evidence" value="ECO:0007669"/>
    <property type="project" value="UniProtKB-KW"/>
</dbReference>
<dbReference type="InterPro" id="IPR013815">
    <property type="entry name" value="ATP_grasp_subdomain_1"/>
</dbReference>
<dbReference type="Gene3D" id="3.30.470.20">
    <property type="entry name" value="ATP-grasp fold, B domain"/>
    <property type="match status" value="1"/>
</dbReference>
<evidence type="ECO:0000256" key="6">
    <source>
        <dbReference type="ARBA" id="ARBA00022741"/>
    </source>
</evidence>
<comment type="cofactor">
    <cofactor evidence="1">
        <name>Mg(2+)</name>
        <dbReference type="ChEBI" id="CHEBI:18420"/>
    </cofactor>
</comment>
<evidence type="ECO:0000259" key="13">
    <source>
        <dbReference type="Pfam" id="PF22973"/>
    </source>
</evidence>
<dbReference type="eggNOG" id="ENOG502QQ6R">
    <property type="taxonomic scope" value="Eukaryota"/>
</dbReference>
<feature type="region of interest" description="Disordered" evidence="11">
    <location>
        <begin position="547"/>
        <end position="593"/>
    </location>
</feature>
<feature type="region of interest" description="Disordered" evidence="11">
    <location>
        <begin position="333"/>
        <end position="370"/>
    </location>
</feature>
<feature type="domain" description="Alpha-glucan water dikinase-like N-terminal Ig-like" evidence="14">
    <location>
        <begin position="420"/>
        <end position="529"/>
    </location>
</feature>
<evidence type="ECO:0000256" key="10">
    <source>
        <dbReference type="ARBA" id="ARBA00023277"/>
    </source>
</evidence>
<dbReference type="Pfam" id="PF23166">
    <property type="entry name" value="Ig_N_CWD1"/>
    <property type="match status" value="2"/>
</dbReference>
<evidence type="ECO:0000256" key="9">
    <source>
        <dbReference type="ARBA" id="ARBA00022842"/>
    </source>
</evidence>
<dbReference type="Pfam" id="PF01326">
    <property type="entry name" value="PPDK_N"/>
    <property type="match status" value="1"/>
</dbReference>
<feature type="compositionally biased region" description="Pro residues" evidence="11">
    <location>
        <begin position="217"/>
        <end position="233"/>
    </location>
</feature>
<feature type="region of interest" description="Disordered" evidence="11">
    <location>
        <begin position="217"/>
        <end position="257"/>
    </location>
</feature>
<gene>
    <name evidence="15" type="primary">GWD2</name>
    <name evidence="15" type="ORF">MICPUCDRAFT_48104</name>
</gene>
<evidence type="ECO:0000313" key="15">
    <source>
        <dbReference type="EMBL" id="EEH54887.1"/>
    </source>
</evidence>
<evidence type="ECO:0000259" key="12">
    <source>
        <dbReference type="Pfam" id="PF01326"/>
    </source>
</evidence>
<organism evidence="16">
    <name type="scientific">Micromonas pusilla (strain CCMP1545)</name>
    <name type="common">Picoplanktonic green alga</name>
    <dbReference type="NCBI Taxonomy" id="564608"/>
    <lineage>
        <taxon>Eukaryota</taxon>
        <taxon>Viridiplantae</taxon>
        <taxon>Chlorophyta</taxon>
        <taxon>Mamiellophyceae</taxon>
        <taxon>Mamiellales</taxon>
        <taxon>Mamiellaceae</taxon>
        <taxon>Micromonas</taxon>
    </lineage>
</organism>
<dbReference type="OMA" id="LCERRAN"/>
<evidence type="ECO:0000256" key="5">
    <source>
        <dbReference type="ARBA" id="ARBA00022723"/>
    </source>
</evidence>
<keyword evidence="4" id="KW-0808">Transferase</keyword>
<dbReference type="OrthoDB" id="6123450at2759"/>
<feature type="region of interest" description="Disordered" evidence="11">
    <location>
        <begin position="18"/>
        <end position="64"/>
    </location>
</feature>
<evidence type="ECO:0000256" key="11">
    <source>
        <dbReference type="SAM" id="MobiDB-lite"/>
    </source>
</evidence>
<dbReference type="InterPro" id="IPR002192">
    <property type="entry name" value="PPDK_AMP/ATP-bd"/>
</dbReference>
<keyword evidence="10" id="KW-0119">Carbohydrate metabolism</keyword>
<proteinExistence type="inferred from homology"/>
<evidence type="ECO:0000256" key="2">
    <source>
        <dbReference type="ARBA" id="ARBA00007837"/>
    </source>
</evidence>
<evidence type="ECO:0000256" key="7">
    <source>
        <dbReference type="ARBA" id="ARBA00022777"/>
    </source>
</evidence>
<feature type="compositionally biased region" description="Low complexity" evidence="11">
    <location>
        <begin position="345"/>
        <end position="357"/>
    </location>
</feature>
<dbReference type="RefSeq" id="XP_003061237.1">
    <property type="nucleotide sequence ID" value="XM_003061191.1"/>
</dbReference>
<feature type="compositionally biased region" description="Low complexity" evidence="11">
    <location>
        <begin position="53"/>
        <end position="64"/>
    </location>
</feature>
<dbReference type="GO" id="GO:0046872">
    <property type="term" value="F:metal ion binding"/>
    <property type="evidence" value="ECO:0007669"/>
    <property type="project" value="UniProtKB-KW"/>
</dbReference>
<evidence type="ECO:0000256" key="8">
    <source>
        <dbReference type="ARBA" id="ARBA00022840"/>
    </source>
</evidence>
<keyword evidence="7" id="KW-0418">Kinase</keyword>
<name>C1MZK9_MICPC</name>
<dbReference type="Pfam" id="PF22973">
    <property type="entry name" value="GWD1_pHisD"/>
    <property type="match status" value="1"/>
</dbReference>
<dbReference type="SUPFAM" id="SSF56059">
    <property type="entry name" value="Glutathione synthetase ATP-binding domain-like"/>
    <property type="match status" value="1"/>
</dbReference>
<evidence type="ECO:0000259" key="14">
    <source>
        <dbReference type="Pfam" id="PF23166"/>
    </source>
</evidence>
<dbReference type="EMBL" id="GG663743">
    <property type="protein sequence ID" value="EEH54887.1"/>
    <property type="molecule type" value="Genomic_DNA"/>
</dbReference>
<feature type="domain" description="Alpha-glucan water dikinase phosphohistidine-like" evidence="13">
    <location>
        <begin position="1072"/>
        <end position="1173"/>
    </location>
</feature>
<dbReference type="InterPro" id="IPR054481">
    <property type="entry name" value="GWD1_pHisD"/>
</dbReference>
<reference evidence="15 16" key="1">
    <citation type="journal article" date="2009" name="Science">
        <title>Green evolution and dynamic adaptations revealed by genomes of the marine picoeukaryotes Micromonas.</title>
        <authorList>
            <person name="Worden A.Z."/>
            <person name="Lee J.H."/>
            <person name="Mock T."/>
            <person name="Rouze P."/>
            <person name="Simmons M.P."/>
            <person name="Aerts A.L."/>
            <person name="Allen A.E."/>
            <person name="Cuvelier M.L."/>
            <person name="Derelle E."/>
            <person name="Everett M.V."/>
            <person name="Foulon E."/>
            <person name="Grimwood J."/>
            <person name="Gundlach H."/>
            <person name="Henrissat B."/>
            <person name="Napoli C."/>
            <person name="McDonald S.M."/>
            <person name="Parker M.S."/>
            <person name="Rombauts S."/>
            <person name="Salamov A."/>
            <person name="Von Dassow P."/>
            <person name="Badger J.H."/>
            <person name="Coutinho P.M."/>
            <person name="Demir E."/>
            <person name="Dubchak I."/>
            <person name="Gentemann C."/>
            <person name="Eikrem W."/>
            <person name="Gready J.E."/>
            <person name="John U."/>
            <person name="Lanier W."/>
            <person name="Lindquist E.A."/>
            <person name="Lucas S."/>
            <person name="Mayer K.F."/>
            <person name="Moreau H."/>
            <person name="Not F."/>
            <person name="Otillar R."/>
            <person name="Panaud O."/>
            <person name="Pangilinan J."/>
            <person name="Paulsen I."/>
            <person name="Piegu B."/>
            <person name="Poliakov A."/>
            <person name="Robbens S."/>
            <person name="Schmutz J."/>
            <person name="Toulza E."/>
            <person name="Wyss T."/>
            <person name="Zelensky A."/>
            <person name="Zhou K."/>
            <person name="Armbrust E.V."/>
            <person name="Bhattacharya D."/>
            <person name="Goodenough U.W."/>
            <person name="Van de Peer Y."/>
            <person name="Grigoriev I.V."/>
        </authorList>
    </citation>
    <scope>NUCLEOTIDE SEQUENCE [LARGE SCALE GENOMIC DNA]</scope>
    <source>
        <strain evidence="15 16">CCMP1545</strain>
    </source>
</reference>
<keyword evidence="6" id="KW-0547">Nucleotide-binding</keyword>
<feature type="compositionally biased region" description="Basic and acidic residues" evidence="11">
    <location>
        <begin position="547"/>
        <end position="562"/>
    </location>
</feature>
<keyword evidence="5" id="KW-0479">Metal-binding</keyword>
<feature type="domain" description="Alpha-glucan water dikinase-like N-terminal Ig-like" evidence="14">
    <location>
        <begin position="80"/>
        <end position="189"/>
    </location>
</feature>
<dbReference type="GeneID" id="9686411"/>
<keyword evidence="16" id="KW-1185">Reference proteome</keyword>
<feature type="compositionally biased region" description="Pro residues" evidence="11">
    <location>
        <begin position="243"/>
        <end position="257"/>
    </location>
</feature>
<comment type="subunit">
    <text evidence="3">Homodimer.</text>
</comment>
<dbReference type="PANTHER" id="PTHR46999">
    <property type="entry name" value="ALPHA-GLUCAN WATER DIKINASE 1, CHLOROPLASTIC-RELATED"/>
    <property type="match status" value="1"/>
</dbReference>
<dbReference type="GO" id="GO:0016301">
    <property type="term" value="F:kinase activity"/>
    <property type="evidence" value="ECO:0007669"/>
    <property type="project" value="UniProtKB-KW"/>
</dbReference>
<protein>
    <submittedName>
        <fullName evidence="15">Carbohydrate-binding module family 45 protein</fullName>
    </submittedName>
</protein>
<dbReference type="STRING" id="564608.C1MZK9"/>
<evidence type="ECO:0000256" key="4">
    <source>
        <dbReference type="ARBA" id="ARBA00022679"/>
    </source>
</evidence>
<keyword evidence="9" id="KW-0460">Magnesium</keyword>
<accession>C1MZK9</accession>
<keyword evidence="8" id="KW-0067">ATP-binding</keyword>
<evidence type="ECO:0000256" key="1">
    <source>
        <dbReference type="ARBA" id="ARBA00001946"/>
    </source>
</evidence>
<evidence type="ECO:0000256" key="3">
    <source>
        <dbReference type="ARBA" id="ARBA00011738"/>
    </source>
</evidence>
<dbReference type="PANTHER" id="PTHR46999:SF1">
    <property type="entry name" value="ALPHA-GLUCAN WATER DIKINASE 1, CHLOROPLASTIC"/>
    <property type="match status" value="1"/>
</dbReference>
<feature type="compositionally biased region" description="Polar residues" evidence="11">
    <location>
        <begin position="465"/>
        <end position="479"/>
    </location>
</feature>
<comment type="similarity">
    <text evidence="2">Belongs to the PEP-utilizing enzyme family.</text>
</comment>
<dbReference type="Proteomes" id="UP000001876">
    <property type="component" value="Unassembled WGS sequence"/>
</dbReference>
<evidence type="ECO:0000313" key="16">
    <source>
        <dbReference type="Proteomes" id="UP000001876"/>
    </source>
</evidence>
<dbReference type="KEGG" id="mpp:MICPUCDRAFT_48104"/>
<feature type="domain" description="Pyruvate phosphate dikinase AMP/ATP-binding" evidence="12">
    <location>
        <begin position="1360"/>
        <end position="1561"/>
    </location>
</feature>
<feature type="region of interest" description="Disordered" evidence="11">
    <location>
        <begin position="455"/>
        <end position="488"/>
    </location>
</feature>
<sequence length="1562" mass="165893">MPMGFGALIAAPGASVWSARTSTDRAPGGRPTRASALKPSRASTFLRRRRPETSSSTALSAASSQGVQNASDLIAIPLPDGRQLMATVKTNPQGVHTIALECEPNRPNGLLLHWGVMRPATGLDWQLLPPELNPPGTTLYKKKALRSPFPAFGPLQLVLDPGVAAVEFCLVTAANEWVNDGGKNFRISLGDQIKAAGLANASNSAMTADGFNLKVTPPPTADYAPPSPIPASTPSPVHATTPTPTPLATPTPPPPTPTSAKALITGLDILYGVAAYIRWEQLGKPRVDETSKAKIYGEAVEHVSKRLASGETVAAIEAAWGIPAGLVERTNATAAAAAPAPPPATTATPATPATPAFESPPAPAAYQTPPTAAAAAAAPAAIIGEASPQDIANLCERRANGAATLWRKEINMGAGTIKLLVIEARKTSAGSLQLIAMARADVDLVLHWASVTEPAGEWQSPPDGFSTTPAKSWGTQGKSWETEFEKEPAAPGWNAVTIEAPVGNDGLVFCIRTADSKTWIKDNGQDFYVFPDEARSNADVRALYKARKEAERKKRKDAERAAKQKHHDHGGQKSKHGGKSKPFVPPTMPERPGVIQRNKWNAEDVKMSQGALGAAGAGPVAGGSVQNIVNVEPECEKSLMHRYKAGADLLPGCLSDGEAGMVAMAVWFRFMAVRQLVWNNDYNIKPREISAAQLKCTEQLARIHRDEPALRDVTRLIMATIGRGGDGDVGQRIRDEILAIQQANNCKGGMMEEWHQKLHNNTSPDDVPICEALLLFIASDCDINVYWEHLHANGIDAERMASYDRKITGLPSFKPEQYEGLTRDLKEYLRTLKAVHSGADLDSASESVLGYHQDACKGKEINIAPIDEVATPRMRELLHSARGFRDLNEPLHSLEAMLEARRELWPWTKPNGNDNGRLKDIIYLDLALESAVRQVIEGALGSMATRAPVDVLKITGLALENLALSTGGNDELVICLREWDNIVNAAMGGGSDWALQAKAITDRVQNALGACSTRYTSALQATAGDMGGKLGVDAHVLGIFSEEIVRGTAAAPLSQMLRALDPALREMANMGAWNIISPVEAVGVVEVVDDLVAIQTKTYSVPTILVSRRVGGEEDIPMGVVGVITPDMPDILSHVSVRARNEGCLFATVFDAGKLQEMEQLAGQAVTCTPSASADDLGVSVLPGGVASLGAAPGGGAAAGGASGGFGGAMNAPAGGIAIRRREFMGRHAVPSPEFTSEIVGSKSRNLQELRGRLPDWINLPASVALPFCTFDAVLASPANAHVLAELEQCRLELGALDFGDANKFVNLLERMRRAIAQMVPTSELLSEMQASFAAERLAWPEGSLGPEGRGGVGAGVHAWAAITGVWGSKYNERAVLSCRKAGIKHEDVSMAVLCQPVVQSKYAFVLHTTNPQTGDANEIYGEMVCGMGEALVGNFAGRALSFVAKKNDLSNVKVTGFPSKANGLFTDGPTLIFRSDSNGEDLEGFAGAGLYDSIQMHEATLRPVDYSLDPLVADEEFRSQALAAVAHAAFEIEKALGSAQDIEGCIDQNGALYVVQTRPQV</sequence>
<dbReference type="InterPro" id="IPR056301">
    <property type="entry name" value="GWD-like_N_Ig"/>
</dbReference>